<dbReference type="GO" id="GO:1901224">
    <property type="term" value="P:positive regulation of non-canonical NF-kappaB signal transduction"/>
    <property type="evidence" value="ECO:0007669"/>
    <property type="project" value="Ensembl"/>
</dbReference>
<feature type="compositionally biased region" description="Pro residues" evidence="12">
    <location>
        <begin position="1"/>
        <end position="12"/>
    </location>
</feature>
<gene>
    <name evidence="14" type="primary">TRIP6</name>
</gene>
<dbReference type="GO" id="GO:0043009">
    <property type="term" value="P:chordate embryonic development"/>
    <property type="evidence" value="ECO:0007669"/>
    <property type="project" value="Ensembl"/>
</dbReference>
<feature type="domain" description="LIM zinc-binding" evidence="13">
    <location>
        <begin position="343"/>
        <end position="401"/>
    </location>
</feature>
<dbReference type="Gene3D" id="2.10.110.10">
    <property type="entry name" value="Cysteine Rich Protein"/>
    <property type="match status" value="2"/>
</dbReference>
<evidence type="ECO:0000256" key="11">
    <source>
        <dbReference type="PROSITE-ProRule" id="PRU00125"/>
    </source>
</evidence>
<dbReference type="GO" id="GO:0005886">
    <property type="term" value="C:plasma membrane"/>
    <property type="evidence" value="ECO:0007669"/>
    <property type="project" value="Ensembl"/>
</dbReference>
<feature type="compositionally biased region" description="Polar residues" evidence="12">
    <location>
        <begin position="556"/>
        <end position="569"/>
    </location>
</feature>
<feature type="compositionally biased region" description="Low complexity" evidence="12">
    <location>
        <begin position="156"/>
        <end position="169"/>
    </location>
</feature>
<evidence type="ECO:0000256" key="12">
    <source>
        <dbReference type="SAM" id="MobiDB-lite"/>
    </source>
</evidence>
<accession>A0A9L0JIY7</accession>
<dbReference type="GO" id="GO:0007165">
    <property type="term" value="P:signal transduction"/>
    <property type="evidence" value="ECO:0007669"/>
    <property type="project" value="TreeGrafter"/>
</dbReference>
<dbReference type="GO" id="GO:0001725">
    <property type="term" value="C:stress fiber"/>
    <property type="evidence" value="ECO:0007669"/>
    <property type="project" value="TreeGrafter"/>
</dbReference>
<keyword evidence="4" id="KW-0963">Cytoplasm</keyword>
<feature type="compositionally biased region" description="Basic and acidic residues" evidence="12">
    <location>
        <begin position="219"/>
        <end position="231"/>
    </location>
</feature>
<dbReference type="SMART" id="SM00132">
    <property type="entry name" value="LIM"/>
    <property type="match status" value="2"/>
</dbReference>
<evidence type="ECO:0000313" key="14">
    <source>
        <dbReference type="Ensembl" id="ENSEASP00005053301.1"/>
    </source>
</evidence>
<sequence length="621" mass="65716">MSGPTWLPPKQPEPARAPQGRVLPRGAPGPPPAPGAALQPHPRVNFCPLPSEQCYQAPGGPEDRGLAWVGCHGAPQRSQGLPPDRGGLRPGSLDAEIDSLTSMLAELDGGRGHAPRRPDRQAYEAPQPPAYRTGSLKPNGGGVPSPPLPASPYGGPTPASYTTASTPAGPAFPVQVKVAQPVRGCGPPRRGASQASGPLPGTNFPLPGRGEVWGPGYRSHREPGPGGKEEVAGVSGHAGGGRGGGYGPQVPLSQPPEEELERLTKKLVHDMNHPPSGEYFGRCGGCGEDVVGDGAGVVALDRVFHVGCFVCSTCRAQLRGQHFYAVERRAYCESCYVATLEKCSTCSQPILDRILRAMGKAYHPGCFTCVVCHRGLDGIPFTVDATSQIHCIEDFHRSGWVPHLCLRMSGFSHLPHRSFMSQYQPLPFPTPGYASFLLTSISSPRSKTIPLASPVPFFMPPSLGSTVSPLQPSLTASWFPSIPGSLPHDAQCVVGPSCLNQVRRRRCELLLWIAVFTLAVTSARSVGCCCPLRASVRAATHWMGISCARPAVPGASRSSQPLSPPTAESSQKHPLCSPFPRPPSLTSAFTALSPNAISSSSNHEIIIAQEFTKHFQVCCLI</sequence>
<dbReference type="SUPFAM" id="SSF57716">
    <property type="entry name" value="Glucocorticoid receptor-like (DNA-binding domain)"/>
    <property type="match status" value="3"/>
</dbReference>
<evidence type="ECO:0000256" key="8">
    <source>
        <dbReference type="ARBA" id="ARBA00022889"/>
    </source>
</evidence>
<evidence type="ECO:0000259" key="13">
    <source>
        <dbReference type="PROSITE" id="PS50023"/>
    </source>
</evidence>
<dbReference type="GeneTree" id="ENSGT00940000154273"/>
<evidence type="ECO:0000256" key="5">
    <source>
        <dbReference type="ARBA" id="ARBA00022723"/>
    </source>
</evidence>
<dbReference type="GO" id="GO:0007155">
    <property type="term" value="P:cell adhesion"/>
    <property type="evidence" value="ECO:0007669"/>
    <property type="project" value="UniProtKB-KW"/>
</dbReference>
<evidence type="ECO:0000256" key="10">
    <source>
        <dbReference type="ARBA" id="ARBA00023038"/>
    </source>
</evidence>
<organism evidence="14 15">
    <name type="scientific">Equus asinus</name>
    <name type="common">Donkey</name>
    <name type="synonym">Equus africanus asinus</name>
    <dbReference type="NCBI Taxonomy" id="9793"/>
    <lineage>
        <taxon>Eukaryota</taxon>
        <taxon>Metazoa</taxon>
        <taxon>Chordata</taxon>
        <taxon>Craniata</taxon>
        <taxon>Vertebrata</taxon>
        <taxon>Euteleostomi</taxon>
        <taxon>Mammalia</taxon>
        <taxon>Eutheria</taxon>
        <taxon>Laurasiatheria</taxon>
        <taxon>Perissodactyla</taxon>
        <taxon>Equidae</taxon>
        <taxon>Equus</taxon>
    </lineage>
</organism>
<keyword evidence="9" id="KW-0965">Cell junction</keyword>
<proteinExistence type="inferred from homology"/>
<feature type="compositionally biased region" description="Basic and acidic residues" evidence="12">
    <location>
        <begin position="108"/>
        <end position="122"/>
    </location>
</feature>
<reference evidence="14" key="3">
    <citation type="submission" date="2025-09" db="UniProtKB">
        <authorList>
            <consortium name="Ensembl"/>
        </authorList>
    </citation>
    <scope>IDENTIFICATION</scope>
</reference>
<dbReference type="GO" id="GO:0019900">
    <property type="term" value="F:kinase binding"/>
    <property type="evidence" value="ECO:0007669"/>
    <property type="project" value="Ensembl"/>
</dbReference>
<keyword evidence="10 11" id="KW-0440">LIM domain</keyword>
<dbReference type="FunFam" id="2.10.110.10:FF:000047">
    <property type="entry name" value="lipoma-preferred partner isoform X1"/>
    <property type="match status" value="1"/>
</dbReference>
<dbReference type="CDD" id="cd09356">
    <property type="entry name" value="LIM2_TRIP6"/>
    <property type="match status" value="1"/>
</dbReference>
<reference evidence="14 15" key="1">
    <citation type="journal article" date="2020" name="Nat. Commun.">
        <title>Donkey genomes provide new insights into domestication and selection for coat color.</title>
        <authorList>
            <person name="Wang"/>
            <person name="C."/>
            <person name="Li"/>
            <person name="H."/>
            <person name="Guo"/>
            <person name="Y."/>
            <person name="Huang"/>
            <person name="J."/>
            <person name="Sun"/>
            <person name="Y."/>
            <person name="Min"/>
            <person name="J."/>
            <person name="Wang"/>
            <person name="J."/>
            <person name="Fang"/>
            <person name="X."/>
            <person name="Zhao"/>
            <person name="Z."/>
            <person name="Wang"/>
            <person name="S."/>
            <person name="Zhang"/>
            <person name="Y."/>
            <person name="Liu"/>
            <person name="Q."/>
            <person name="Jiang"/>
            <person name="Q."/>
            <person name="Wang"/>
            <person name="X."/>
            <person name="Guo"/>
            <person name="Y."/>
            <person name="Yang"/>
            <person name="C."/>
            <person name="Wang"/>
            <person name="Y."/>
            <person name="Tian"/>
            <person name="F."/>
            <person name="Zhuang"/>
            <person name="G."/>
            <person name="Fan"/>
            <person name="Y."/>
            <person name="Gao"/>
            <person name="Q."/>
            <person name="Li"/>
            <person name="Y."/>
            <person name="Ju"/>
            <person name="Z."/>
            <person name="Li"/>
            <person name="J."/>
            <person name="Li"/>
            <person name="R."/>
            <person name="Hou"/>
            <person name="M."/>
            <person name="Yang"/>
            <person name="G."/>
            <person name="Liu"/>
            <person name="G."/>
            <person name="Liu"/>
            <person name="W."/>
            <person name="Guo"/>
            <person name="J."/>
            <person name="Pan"/>
            <person name="S."/>
            <person name="Fan"/>
            <person name="G."/>
            <person name="Zhang"/>
            <person name="W."/>
            <person name="Zhang"/>
            <person name="R."/>
            <person name="Yu"/>
            <person name="J."/>
            <person name="Zhang"/>
            <person name="X."/>
            <person name="Yin"/>
            <person name="Q."/>
            <person name="Ji"/>
            <person name="C."/>
            <person name="Jin"/>
            <person name="Y."/>
            <person name="Yue"/>
            <person name="G."/>
            <person name="Liu"/>
            <person name="M."/>
            <person name="Xu"/>
            <person name="J."/>
            <person name="Liu"/>
            <person name="S."/>
            <person name="Jordana"/>
            <person name="J."/>
            <person name="Noce"/>
            <person name="A."/>
            <person name="Amills"/>
            <person name="M."/>
            <person name="Wu"/>
            <person name="D.D."/>
            <person name="Li"/>
            <person name="S."/>
            <person name="Zhou"/>
            <person name="X. and Zhong"/>
            <person name="J."/>
        </authorList>
    </citation>
    <scope>NUCLEOTIDE SEQUENCE [LARGE SCALE GENOMIC DNA]</scope>
</reference>
<name>A0A9L0JIY7_EQUAS</name>
<comment type="subcellular location">
    <subcellularLocation>
        <location evidence="1">Cell junction</location>
    </subcellularLocation>
    <subcellularLocation>
        <location evidence="2">Cytoplasm</location>
    </subcellularLocation>
</comment>
<dbReference type="Pfam" id="PF00412">
    <property type="entry name" value="LIM"/>
    <property type="match status" value="2"/>
</dbReference>
<dbReference type="GO" id="GO:0005634">
    <property type="term" value="C:nucleus"/>
    <property type="evidence" value="ECO:0007669"/>
    <property type="project" value="Ensembl"/>
</dbReference>
<feature type="region of interest" description="Disordered" evidence="12">
    <location>
        <begin position="556"/>
        <end position="575"/>
    </location>
</feature>
<keyword evidence="5 11" id="KW-0479">Metal-binding</keyword>
<comment type="similarity">
    <text evidence="3">Belongs to the zyxin/ajuba family.</text>
</comment>
<keyword evidence="7 11" id="KW-0862">Zinc</keyword>
<evidence type="ECO:0000313" key="15">
    <source>
        <dbReference type="Proteomes" id="UP000694387"/>
    </source>
</evidence>
<evidence type="ECO:0000256" key="6">
    <source>
        <dbReference type="ARBA" id="ARBA00022737"/>
    </source>
</evidence>
<dbReference type="GO" id="GO:0005925">
    <property type="term" value="C:focal adhesion"/>
    <property type="evidence" value="ECO:0007669"/>
    <property type="project" value="Ensembl"/>
</dbReference>
<evidence type="ECO:0000256" key="3">
    <source>
        <dbReference type="ARBA" id="ARBA00009611"/>
    </source>
</evidence>
<keyword evidence="8" id="KW-0130">Cell adhesion</keyword>
<feature type="region of interest" description="Disordered" evidence="12">
    <location>
        <begin position="56"/>
        <end position="169"/>
    </location>
</feature>
<keyword evidence="15" id="KW-1185">Reference proteome</keyword>
<reference evidence="14" key="2">
    <citation type="submission" date="2025-08" db="UniProtKB">
        <authorList>
            <consortium name="Ensembl"/>
        </authorList>
    </citation>
    <scope>IDENTIFICATION</scope>
</reference>
<dbReference type="GO" id="GO:0030335">
    <property type="term" value="P:positive regulation of cell migration"/>
    <property type="evidence" value="ECO:0007669"/>
    <property type="project" value="Ensembl"/>
</dbReference>
<dbReference type="PROSITE" id="PS00478">
    <property type="entry name" value="LIM_DOMAIN_1"/>
    <property type="match status" value="1"/>
</dbReference>
<dbReference type="PROSITE" id="PS50023">
    <property type="entry name" value="LIM_DOMAIN_2"/>
    <property type="match status" value="2"/>
</dbReference>
<dbReference type="Proteomes" id="UP000694387">
    <property type="component" value="Chromosome 14"/>
</dbReference>
<dbReference type="FunFam" id="2.10.110.10:FF:000027">
    <property type="entry name" value="lipoma-preferred partner isoform X1"/>
    <property type="match status" value="1"/>
</dbReference>
<evidence type="ECO:0000256" key="9">
    <source>
        <dbReference type="ARBA" id="ARBA00022949"/>
    </source>
</evidence>
<evidence type="ECO:0000256" key="7">
    <source>
        <dbReference type="ARBA" id="ARBA00022833"/>
    </source>
</evidence>
<dbReference type="GO" id="GO:0046872">
    <property type="term" value="F:metal ion binding"/>
    <property type="evidence" value="ECO:0007669"/>
    <property type="project" value="UniProtKB-KW"/>
</dbReference>
<dbReference type="PANTHER" id="PTHR24212">
    <property type="entry name" value="ZYXIN/TRIP6"/>
    <property type="match status" value="1"/>
</dbReference>
<dbReference type="InterPro" id="IPR001781">
    <property type="entry name" value="Znf_LIM"/>
</dbReference>
<feature type="domain" description="LIM zinc-binding" evidence="13">
    <location>
        <begin position="281"/>
        <end position="342"/>
    </location>
</feature>
<evidence type="ECO:0000256" key="2">
    <source>
        <dbReference type="ARBA" id="ARBA00004496"/>
    </source>
</evidence>
<dbReference type="CDD" id="cd09350">
    <property type="entry name" value="LIM1_TRIP6"/>
    <property type="match status" value="1"/>
</dbReference>
<protein>
    <submittedName>
        <fullName evidence="14">Thyroid hormone receptor interactor 6</fullName>
    </submittedName>
</protein>
<evidence type="ECO:0000256" key="1">
    <source>
        <dbReference type="ARBA" id="ARBA00004282"/>
    </source>
</evidence>
<feature type="region of interest" description="Disordered" evidence="12">
    <location>
        <begin position="1"/>
        <end position="44"/>
    </location>
</feature>
<dbReference type="AlphaFoldDB" id="A0A9L0JIY7"/>
<evidence type="ECO:0000256" key="4">
    <source>
        <dbReference type="ARBA" id="ARBA00022490"/>
    </source>
</evidence>
<dbReference type="Ensembl" id="ENSEAST00005054533.1">
    <property type="protein sequence ID" value="ENSEASP00005053301.1"/>
    <property type="gene ID" value="ENSEASG00005016963.2"/>
</dbReference>
<feature type="region of interest" description="Disordered" evidence="12">
    <location>
        <begin position="185"/>
        <end position="254"/>
    </location>
</feature>
<dbReference type="GO" id="GO:0005149">
    <property type="term" value="F:interleukin-1 receptor binding"/>
    <property type="evidence" value="ECO:0007669"/>
    <property type="project" value="Ensembl"/>
</dbReference>
<dbReference type="PANTHER" id="PTHR24212:SF7">
    <property type="entry name" value="THYROID RECEPTOR-INTERACTING PROTEIN 6"/>
    <property type="match status" value="1"/>
</dbReference>
<keyword evidence="6" id="KW-0677">Repeat</keyword>
<dbReference type="GO" id="GO:0005829">
    <property type="term" value="C:cytosol"/>
    <property type="evidence" value="ECO:0007669"/>
    <property type="project" value="Ensembl"/>
</dbReference>
<feature type="compositionally biased region" description="Gly residues" evidence="12">
    <location>
        <begin position="236"/>
        <end position="247"/>
    </location>
</feature>